<dbReference type="InterPro" id="IPR049174">
    <property type="entry name" value="Beta-AFase-like"/>
</dbReference>
<dbReference type="GO" id="GO:0016787">
    <property type="term" value="F:hydrolase activity"/>
    <property type="evidence" value="ECO:0007669"/>
    <property type="project" value="UniProtKB-KW"/>
</dbReference>
<feature type="domain" description="Non-reducing end beta-L-arabinofuranosidase-like GH127 catalytic" evidence="2">
    <location>
        <begin position="34"/>
        <end position="427"/>
    </location>
</feature>
<sequence>MPPSESHDLRVAPHQHGRPAVPSRSRWRPLGLDEVTLTGGFWGDLQDLNASTMIAHVEGWLERLGWNGNFDAAVEGRLPLDRQGREFSDSETYKLLEAMAWEVGRTGDADLDRRLRALTARVAAAQEPDGYLSTMFGRPGQRPRWSDLEWGHELYCIGHLVQAGVARARTHGDDELVQVAVRAADLVCREFGADGPQQGVCGHPEIEVALVELYRVTGEQRYLDQARLFVERRGHGLLGEIDFGPQYFQDDLPVRDAHVLDGHAVRALYLASGAADLAVEDGDDELLAAVTAQVLTTLARRTYLTGGMGAHHEGESFGADFELPPDRSYSETCAGIASVMVNQRLLLQTGDARHADAVERTLYNVVAASPSQDGRAFYYTNTLHQRVPGREVAPDELSPRAASSLRAPFFAVSCCPTNVTRTVASLAAYVATVDDHGLQLHQYAPATIRAELADGRAVELEVTTSYPDDGRVVVRTVRGPEDGWTLTLRVPAWAEDARVTRADGTTAQAAPGYVEVAGPAQGEQLVLDLPVRARWTWADPRVDAVRGQVAVERGPLVLALESTDLGDDVASAVVSTAQAPVERDGRVLVPVASRELPDGPWPFRGAPAGAPDPAREVPLVPYHAWANRGPSTMRVWLPVE</sequence>
<evidence type="ECO:0000256" key="1">
    <source>
        <dbReference type="SAM" id="MobiDB-lite"/>
    </source>
</evidence>
<dbReference type="RefSeq" id="WP_135974747.1">
    <property type="nucleotide sequence ID" value="NZ_CP039291.1"/>
</dbReference>
<dbReference type="GO" id="GO:0005975">
    <property type="term" value="P:carbohydrate metabolic process"/>
    <property type="evidence" value="ECO:0007669"/>
    <property type="project" value="InterPro"/>
</dbReference>
<keyword evidence="6" id="KW-1185">Reference proteome</keyword>
<feature type="compositionally biased region" description="Basic and acidic residues" evidence="1">
    <location>
        <begin position="1"/>
        <end position="11"/>
    </location>
</feature>
<dbReference type="Pfam" id="PF20737">
    <property type="entry name" value="Glyco_hydro127C"/>
    <property type="match status" value="1"/>
</dbReference>
<dbReference type="OrthoDB" id="9757939at2"/>
<evidence type="ECO:0000259" key="4">
    <source>
        <dbReference type="Pfam" id="PF20737"/>
    </source>
</evidence>
<evidence type="ECO:0000313" key="5">
    <source>
        <dbReference type="EMBL" id="QCB94410.1"/>
    </source>
</evidence>
<name>A0A4P7SJV3_9CELL</name>
<keyword evidence="5" id="KW-0378">Hydrolase</keyword>
<reference evidence="5 6" key="1">
    <citation type="submission" date="2019-04" db="EMBL/GenBank/DDBJ databases">
        <title>Isolation and identification of Cellulomonas shaoxiangyii sp. Nov. isolated from feces of the Tibetan antelopes (Pantholops hodgsonii) in the Qinghai-Tibet plateau of China.</title>
        <authorList>
            <person name="Tian Z."/>
        </authorList>
    </citation>
    <scope>NUCLEOTIDE SEQUENCE [LARGE SCALE GENOMIC DNA]</scope>
    <source>
        <strain evidence="5 6">Z28</strain>
    </source>
</reference>
<feature type="domain" description="Non-reducing end beta-L-arabinofuranosidase-like GH127 C-terminal" evidence="4">
    <location>
        <begin position="534"/>
        <end position="638"/>
    </location>
</feature>
<gene>
    <name evidence="5" type="ORF">E5225_13460</name>
</gene>
<feature type="domain" description="Non-reducing end beta-L-arabinofuranosidase-like GH127 middle" evidence="3">
    <location>
        <begin position="438"/>
        <end position="530"/>
    </location>
</feature>
<dbReference type="InterPro" id="IPR008928">
    <property type="entry name" value="6-hairpin_glycosidase_sf"/>
</dbReference>
<dbReference type="Proteomes" id="UP000296469">
    <property type="component" value="Chromosome"/>
</dbReference>
<dbReference type="Pfam" id="PF20736">
    <property type="entry name" value="Glyco_hydro127M"/>
    <property type="match status" value="1"/>
</dbReference>
<dbReference type="AlphaFoldDB" id="A0A4P7SJV3"/>
<dbReference type="PANTHER" id="PTHR43465:SF2">
    <property type="entry name" value="DUF1680 DOMAIN PROTEIN (AFU_ORTHOLOGUE AFUA_1G08910)"/>
    <property type="match status" value="1"/>
</dbReference>
<dbReference type="InterPro" id="IPR049046">
    <property type="entry name" value="Beta-AFase-like_GH127_middle"/>
</dbReference>
<organism evidence="5 6">
    <name type="scientific">Cellulomonas shaoxiangyii</name>
    <dbReference type="NCBI Taxonomy" id="2566013"/>
    <lineage>
        <taxon>Bacteria</taxon>
        <taxon>Bacillati</taxon>
        <taxon>Actinomycetota</taxon>
        <taxon>Actinomycetes</taxon>
        <taxon>Micrococcales</taxon>
        <taxon>Cellulomonadaceae</taxon>
        <taxon>Cellulomonas</taxon>
    </lineage>
</organism>
<evidence type="ECO:0000259" key="2">
    <source>
        <dbReference type="Pfam" id="PF07944"/>
    </source>
</evidence>
<dbReference type="PANTHER" id="PTHR43465">
    <property type="entry name" value="DUF1680 DOMAIN PROTEIN (AFU_ORTHOLOGUE AFUA_1G08910)"/>
    <property type="match status" value="1"/>
</dbReference>
<accession>A0A4P7SJV3</accession>
<feature type="region of interest" description="Disordered" evidence="1">
    <location>
        <begin position="1"/>
        <end position="25"/>
    </location>
</feature>
<dbReference type="InterPro" id="IPR049049">
    <property type="entry name" value="Beta-AFase-like_GH127_C"/>
</dbReference>
<dbReference type="Pfam" id="PF07944">
    <property type="entry name" value="Beta-AFase-like_GH127_cat"/>
    <property type="match status" value="1"/>
</dbReference>
<dbReference type="KEGG" id="celz:E5225_13460"/>
<dbReference type="SUPFAM" id="SSF48208">
    <property type="entry name" value="Six-hairpin glycosidases"/>
    <property type="match status" value="1"/>
</dbReference>
<proteinExistence type="predicted"/>
<dbReference type="EMBL" id="CP039291">
    <property type="protein sequence ID" value="QCB94410.1"/>
    <property type="molecule type" value="Genomic_DNA"/>
</dbReference>
<protein>
    <submittedName>
        <fullName evidence="5">Glycoside hydrolase family 127 protein</fullName>
    </submittedName>
</protein>
<evidence type="ECO:0000259" key="3">
    <source>
        <dbReference type="Pfam" id="PF20736"/>
    </source>
</evidence>
<dbReference type="InterPro" id="IPR012878">
    <property type="entry name" value="Beta-AFase-like_GH127_cat"/>
</dbReference>
<evidence type="ECO:0000313" key="6">
    <source>
        <dbReference type="Proteomes" id="UP000296469"/>
    </source>
</evidence>